<name>A0ABQ6RN92_9GAMM</name>
<organism evidence="1 2">
    <name type="scientific">Pseudoalteromonas fuliginea</name>
    <dbReference type="NCBI Taxonomy" id="1872678"/>
    <lineage>
        <taxon>Bacteria</taxon>
        <taxon>Pseudomonadati</taxon>
        <taxon>Pseudomonadota</taxon>
        <taxon>Gammaproteobacteria</taxon>
        <taxon>Alteromonadales</taxon>
        <taxon>Pseudoalteromonadaceae</taxon>
        <taxon>Pseudoalteromonas</taxon>
    </lineage>
</organism>
<dbReference type="InterPro" id="IPR010866">
    <property type="entry name" value="A-2_8-polyST"/>
</dbReference>
<accession>A0ABQ6RN92</accession>
<dbReference type="EMBL" id="SEUJ01000040">
    <property type="protein sequence ID" value="KAA1166115.1"/>
    <property type="molecule type" value="Genomic_DNA"/>
</dbReference>
<evidence type="ECO:0000313" key="1">
    <source>
        <dbReference type="EMBL" id="KAA1166115.1"/>
    </source>
</evidence>
<reference evidence="1 2" key="1">
    <citation type="submission" date="2019-01" db="EMBL/GenBank/DDBJ databases">
        <title>Genome sequences of marine Pseudoalteromonas species.</title>
        <authorList>
            <person name="Boraston A.B."/>
            <person name="Hehemann J.-H."/>
            <person name="Vickers C.J."/>
            <person name="Salama-Alber O."/>
            <person name="Abe K."/>
            <person name="Hettle A.J."/>
        </authorList>
    </citation>
    <scope>NUCLEOTIDE SEQUENCE [LARGE SCALE GENOMIC DNA]</scope>
    <source>
        <strain evidence="1 2">PS47</strain>
    </source>
</reference>
<sequence length="313" mass="36384">MNFVICQSPKYLMASINKKNSIPNCKLIIRETKGVLNFIKENKFVDINDLIFFPVYKRKNLFGIIANWFFIKSFCFKYRGRIDNVYAFTNSHDFTTISILNKVKIFGSVYMIEFCDNGKEPSKIIRFLNKYTLGVNLFYSDNQPYYTPIKKEKINFLSWSSDGDISSINKLYLLPMEKRGVKQLLIIDSNDQSNKNLFNVEILYEEILSLCSDNNIQVIIKGHPRLGLSNCLKGLDNVVYIANEIPLEFIFMDNVDYIVGFYSSGLFNPSFSKKAKSLLVLCQSEKEWFYKNYLIDNGFDKSCFLSKVEDIII</sequence>
<evidence type="ECO:0000313" key="2">
    <source>
        <dbReference type="Proteomes" id="UP000322915"/>
    </source>
</evidence>
<dbReference type="Pfam" id="PF07388">
    <property type="entry name" value="A-2_8-polyST"/>
    <property type="match status" value="1"/>
</dbReference>
<protein>
    <submittedName>
        <fullName evidence="1">Uncharacterized protein</fullName>
    </submittedName>
</protein>
<proteinExistence type="predicted"/>
<dbReference type="Gene3D" id="3.40.50.11110">
    <property type="entry name" value="Sialyltransferase, C-terminal GT-B Rossman nucleotide-binding domain"/>
    <property type="match status" value="1"/>
</dbReference>
<comment type="caution">
    <text evidence="1">The sequence shown here is derived from an EMBL/GenBank/DDBJ whole genome shotgun (WGS) entry which is preliminary data.</text>
</comment>
<dbReference type="Proteomes" id="UP000322915">
    <property type="component" value="Unassembled WGS sequence"/>
</dbReference>
<dbReference type="RefSeq" id="WP_149604904.1">
    <property type="nucleotide sequence ID" value="NZ_SEUJ01000040.1"/>
</dbReference>
<gene>
    <name evidence="1" type="ORF">EU509_00680</name>
</gene>
<keyword evidence="2" id="KW-1185">Reference proteome</keyword>